<evidence type="ECO:0000313" key="4">
    <source>
        <dbReference type="Proteomes" id="UP000078546"/>
    </source>
</evidence>
<dbReference type="Proteomes" id="UP000078546">
    <property type="component" value="Unassembled WGS sequence"/>
</dbReference>
<evidence type="ECO:0000313" key="5">
    <source>
        <dbReference type="Proteomes" id="UP000078560"/>
    </source>
</evidence>
<keyword evidence="1" id="KW-0472">Membrane</keyword>
<gene>
    <name evidence="3" type="ORF">POVCU1_055290</name>
    <name evidence="2" type="ORF">POVCU2_0013940</name>
</gene>
<dbReference type="InterPro" id="IPR008780">
    <property type="entry name" value="Plasmodium_Vir"/>
</dbReference>
<keyword evidence="1" id="KW-1133">Transmembrane helix</keyword>
<organism evidence="2 5">
    <name type="scientific">Plasmodium ovale curtisi</name>
    <dbReference type="NCBI Taxonomy" id="864141"/>
    <lineage>
        <taxon>Eukaryota</taxon>
        <taxon>Sar</taxon>
        <taxon>Alveolata</taxon>
        <taxon>Apicomplexa</taxon>
        <taxon>Aconoidasida</taxon>
        <taxon>Haemosporida</taxon>
        <taxon>Plasmodiidae</taxon>
        <taxon>Plasmodium</taxon>
        <taxon>Plasmodium (Plasmodium)</taxon>
    </lineage>
</organism>
<name>A0A1A8VNZ6_PLAOA</name>
<reference evidence="2" key="1">
    <citation type="submission" date="2016-05" db="EMBL/GenBank/DDBJ databases">
        <authorList>
            <person name="Lavstsen T."/>
            <person name="Jespersen J.S."/>
        </authorList>
    </citation>
    <scope>NUCLEOTIDE SEQUENCE [LARGE SCALE GENOMIC DNA]</scope>
</reference>
<dbReference type="Proteomes" id="UP000078560">
    <property type="component" value="Unassembled WGS sequence"/>
</dbReference>
<keyword evidence="1" id="KW-0812">Transmembrane</keyword>
<proteinExistence type="predicted"/>
<dbReference type="Pfam" id="PF05795">
    <property type="entry name" value="Plasmodium_Vir"/>
    <property type="match status" value="1"/>
</dbReference>
<dbReference type="AlphaFoldDB" id="A0A1A8VNZ6"/>
<dbReference type="EMBL" id="FLQV01001539">
    <property type="protein sequence ID" value="SBS99825.1"/>
    <property type="molecule type" value="Genomic_DNA"/>
</dbReference>
<dbReference type="EMBL" id="FLQU01000197">
    <property type="protein sequence ID" value="SBS82111.1"/>
    <property type="molecule type" value="Genomic_DNA"/>
</dbReference>
<accession>A0A1A8VNZ6</accession>
<sequence>MEGNIENMISAFYQKFNDEVMDYSLIGKKYEYSNRHVDSTLLNSTANKLYRNYKLYNDRTDTDCEIQCRYIHYWLNQQRQLFIRSNNNISSNYFDEKMQDVYNDVNKDFNKAKCICVLEHKKFRLSVWEIRRKLDELCYIKNKLGENTDIAKKKETCIAFKNYAYNTMKDIFKEISSNIYEIPLKKNDFVIDDKCSFEYFYDIFTNIECPAENSCENCSKDISEREESTSVQIPCDMSSCPSCNKAEIEGNAINCSYSNMVITIVISSLAIILVPYLIYKFTPFRHWFNKQLKIKQKLRRLEDEETNELLESTSNPEDIISDNGAYQMLYHSLRDY</sequence>
<protein>
    <submittedName>
        <fullName evidence="2">PIR Superfamily Protein</fullName>
    </submittedName>
</protein>
<evidence type="ECO:0000256" key="1">
    <source>
        <dbReference type="SAM" id="Phobius"/>
    </source>
</evidence>
<evidence type="ECO:0000313" key="2">
    <source>
        <dbReference type="EMBL" id="SBS82111.1"/>
    </source>
</evidence>
<evidence type="ECO:0000313" key="3">
    <source>
        <dbReference type="EMBL" id="SBS99825.1"/>
    </source>
</evidence>
<reference evidence="4 5" key="2">
    <citation type="submission" date="2016-05" db="EMBL/GenBank/DDBJ databases">
        <authorList>
            <person name="Naeem Raeece"/>
        </authorList>
    </citation>
    <scope>NUCLEOTIDE SEQUENCE [LARGE SCALE GENOMIC DNA]</scope>
</reference>
<feature type="transmembrane region" description="Helical" evidence="1">
    <location>
        <begin position="260"/>
        <end position="279"/>
    </location>
</feature>